<evidence type="ECO:0000313" key="3">
    <source>
        <dbReference type="Proteomes" id="UP000694388"/>
    </source>
</evidence>
<name>A0A8C4PZX8_EPTBU</name>
<organism evidence="2 3">
    <name type="scientific">Eptatretus burgeri</name>
    <name type="common">Inshore hagfish</name>
    <dbReference type="NCBI Taxonomy" id="7764"/>
    <lineage>
        <taxon>Eukaryota</taxon>
        <taxon>Metazoa</taxon>
        <taxon>Chordata</taxon>
        <taxon>Craniata</taxon>
        <taxon>Vertebrata</taxon>
        <taxon>Cyclostomata</taxon>
        <taxon>Myxini</taxon>
        <taxon>Myxiniformes</taxon>
        <taxon>Myxinidae</taxon>
        <taxon>Eptatretinae</taxon>
        <taxon>Eptatretus</taxon>
    </lineage>
</organism>
<reference evidence="2" key="2">
    <citation type="submission" date="2025-09" db="UniProtKB">
        <authorList>
            <consortium name="Ensembl"/>
        </authorList>
    </citation>
    <scope>IDENTIFICATION</scope>
</reference>
<dbReference type="GeneTree" id="ENSGT00390000003420"/>
<dbReference type="CDD" id="cd21180">
    <property type="entry name" value="GH2_GIPC"/>
    <property type="match status" value="1"/>
</dbReference>
<feature type="domain" description="GIPC GH2" evidence="1">
    <location>
        <begin position="125"/>
        <end position="196"/>
    </location>
</feature>
<dbReference type="PANTHER" id="PTHR12259">
    <property type="entry name" value="RGS-GAIP INTERACTING PROTEIN GIPC"/>
    <property type="match status" value="1"/>
</dbReference>
<accession>A0A8C4PZX8</accession>
<sequence>MVSFIEELAKLSSVPCTNCKLLPRQATGLTPVAISGWPHQGTGYRPKRGIIFIRRFRSLPSMDATSLSGREIHVHHSPRLALPSQLLFHYIVVIVSACLSEYVSVMRKVASFFVFEECSLLLHFQPSEFEERAARKVDDLLESYMGIRDMELAAMMVELGRESSPDSFAAAIDSSLGDFCFPDEVVFDVWGAIDDAKKGRI</sequence>
<dbReference type="AlphaFoldDB" id="A0A8C4PZX8"/>
<dbReference type="Ensembl" id="ENSEBUT00000008393.1">
    <property type="protein sequence ID" value="ENSEBUP00000007903.1"/>
    <property type="gene ID" value="ENSEBUG00000005148.1"/>
</dbReference>
<protein>
    <recommendedName>
        <fullName evidence="1">GIPC GH2 domain-containing protein</fullName>
    </recommendedName>
</protein>
<dbReference type="InterPro" id="IPR017379">
    <property type="entry name" value="GIPC1/2/3"/>
</dbReference>
<reference evidence="2" key="1">
    <citation type="submission" date="2025-08" db="UniProtKB">
        <authorList>
            <consortium name="Ensembl"/>
        </authorList>
    </citation>
    <scope>IDENTIFICATION</scope>
</reference>
<evidence type="ECO:0000259" key="1">
    <source>
        <dbReference type="Pfam" id="PF25082"/>
    </source>
</evidence>
<dbReference type="InterPro" id="IPR055349">
    <property type="entry name" value="GH2_GIPC"/>
</dbReference>
<keyword evidence="3" id="KW-1185">Reference proteome</keyword>
<proteinExistence type="predicted"/>
<dbReference type="Pfam" id="PF25082">
    <property type="entry name" value="GIPC1_GH2"/>
    <property type="match status" value="1"/>
</dbReference>
<dbReference type="Proteomes" id="UP000694388">
    <property type="component" value="Unplaced"/>
</dbReference>
<evidence type="ECO:0000313" key="2">
    <source>
        <dbReference type="Ensembl" id="ENSEBUP00000007903.1"/>
    </source>
</evidence>
<dbReference type="PANTHER" id="PTHR12259:SF1">
    <property type="entry name" value="GH21964P"/>
    <property type="match status" value="1"/>
</dbReference>